<comment type="cofactor">
    <cofactor evidence="1 20">
        <name>Mg(2+)</name>
        <dbReference type="ChEBI" id="CHEBI:18420"/>
    </cofactor>
</comment>
<evidence type="ECO:0000256" key="1">
    <source>
        <dbReference type="ARBA" id="ARBA00001946"/>
    </source>
</evidence>
<dbReference type="OrthoDB" id="341477at2759"/>
<sequence>MANSALVSVVPPLFERILSIFPRQYIRFCFAYGSGVFRQGGVSMGKPMIDLIFCVNNSVGFHKENIATNPSHYSALKHLGPYCISFIQEKLPANVYFNTLVPLKEVDVVIKYGVVLESDLINDLLDWNSLYLSGRMHKPIKILEKPGDELDMPLRQNLFSALHTAFLLLPEVFSERELYHTIADFSYRGDFRMRFGEDKNKINNILDKQLLKFRKLYKPYLKTLTDYVDLPAEDEVDKPMMQDMSTATRIYHLFQLPTLPQKELVKYWRAHGGRRRGDAEDVLQDLAVTTKLSKMLEHCLSKIVLKSSIQQSLKGILTAGIFKSIQYSNKKIDKMKKSRVQAQT</sequence>
<evidence type="ECO:0000256" key="2">
    <source>
        <dbReference type="ARBA" id="ARBA00004443"/>
    </source>
</evidence>
<evidence type="ECO:0000256" key="17">
    <source>
        <dbReference type="ARBA" id="ARBA00023264"/>
    </source>
</evidence>
<comment type="pathway">
    <text evidence="3 20">Phospholipid metabolism; CDP-diacylglycerol biosynthesis; CDP-diacylglycerol from sn-glycerol 3-phosphate: step 3/3.</text>
</comment>
<reference evidence="21" key="1">
    <citation type="submission" date="2022-01" db="UniProtKB">
        <authorList>
            <consortium name="EnsemblMetazoa"/>
        </authorList>
    </citation>
    <scope>IDENTIFICATION</scope>
</reference>
<dbReference type="EnsemblMetazoa" id="XM_014390129.2">
    <property type="protein sequence ID" value="XP_014245615.1"/>
    <property type="gene ID" value="LOC106664427"/>
</dbReference>
<dbReference type="Proteomes" id="UP000494040">
    <property type="component" value="Unassembled WGS sequence"/>
</dbReference>
<keyword evidence="15 20" id="KW-0472">Membrane</keyword>
<dbReference type="GO" id="GO:0005743">
    <property type="term" value="C:mitochondrial inner membrane"/>
    <property type="evidence" value="ECO:0007669"/>
    <property type="project" value="UniProtKB-SubCell"/>
</dbReference>
<comment type="subcellular location">
    <subcellularLocation>
        <location evidence="2 20">Mitochondrion inner membrane</location>
        <topology evidence="2 20">Peripheral membrane protein</topology>
        <orientation evidence="2 20">Matrix side</orientation>
    </subcellularLocation>
</comment>
<evidence type="ECO:0000256" key="19">
    <source>
        <dbReference type="ARBA" id="ARBA00031502"/>
    </source>
</evidence>
<dbReference type="AlphaFoldDB" id="A0A8I6RP01"/>
<comment type="similarity">
    <text evidence="5 20">Belongs to the TAM41 family.</text>
</comment>
<organism evidence="21 22">
    <name type="scientific">Cimex lectularius</name>
    <name type="common">Bed bug</name>
    <name type="synonym">Acanthia lectularia</name>
    <dbReference type="NCBI Taxonomy" id="79782"/>
    <lineage>
        <taxon>Eukaryota</taxon>
        <taxon>Metazoa</taxon>
        <taxon>Ecdysozoa</taxon>
        <taxon>Arthropoda</taxon>
        <taxon>Hexapoda</taxon>
        <taxon>Insecta</taxon>
        <taxon>Pterygota</taxon>
        <taxon>Neoptera</taxon>
        <taxon>Paraneoptera</taxon>
        <taxon>Hemiptera</taxon>
        <taxon>Heteroptera</taxon>
        <taxon>Panheteroptera</taxon>
        <taxon>Cimicomorpha</taxon>
        <taxon>Cimicidae</taxon>
        <taxon>Cimex</taxon>
    </lineage>
</organism>
<keyword evidence="22" id="KW-1185">Reference proteome</keyword>
<name>A0A8I6RP01_CIMLE</name>
<evidence type="ECO:0000256" key="3">
    <source>
        <dbReference type="ARBA" id="ARBA00005119"/>
    </source>
</evidence>
<evidence type="ECO:0000256" key="5">
    <source>
        <dbReference type="ARBA" id="ARBA00005458"/>
    </source>
</evidence>
<dbReference type="GO" id="GO:0004605">
    <property type="term" value="F:phosphatidate cytidylyltransferase activity"/>
    <property type="evidence" value="ECO:0007669"/>
    <property type="project" value="UniProtKB-UniRule"/>
</dbReference>
<keyword evidence="16 20" id="KW-0594">Phospholipid biosynthesis</keyword>
<keyword evidence="11 20" id="KW-0999">Mitochondrion inner membrane</keyword>
<evidence type="ECO:0000256" key="12">
    <source>
        <dbReference type="ARBA" id="ARBA00022842"/>
    </source>
</evidence>
<evidence type="ECO:0000256" key="7">
    <source>
        <dbReference type="ARBA" id="ARBA00018337"/>
    </source>
</evidence>
<evidence type="ECO:0000256" key="15">
    <source>
        <dbReference type="ARBA" id="ARBA00023136"/>
    </source>
</evidence>
<comment type="catalytic activity">
    <reaction evidence="20">
        <text>a 1,2-diacyl-sn-glycero-3-phosphate + CTP + H(+) = a CDP-1,2-diacyl-sn-glycerol + diphosphate</text>
        <dbReference type="Rhea" id="RHEA:16229"/>
        <dbReference type="ChEBI" id="CHEBI:15378"/>
        <dbReference type="ChEBI" id="CHEBI:33019"/>
        <dbReference type="ChEBI" id="CHEBI:37563"/>
        <dbReference type="ChEBI" id="CHEBI:58332"/>
        <dbReference type="ChEBI" id="CHEBI:58608"/>
        <dbReference type="EC" id="2.7.7.41"/>
    </reaction>
</comment>
<evidence type="ECO:0000256" key="13">
    <source>
        <dbReference type="ARBA" id="ARBA00023098"/>
    </source>
</evidence>
<keyword evidence="17 20" id="KW-1208">Phospholipid metabolism</keyword>
<evidence type="ECO:0000256" key="4">
    <source>
        <dbReference type="ARBA" id="ARBA00005189"/>
    </source>
</evidence>
<proteinExistence type="inferred from homology"/>
<keyword evidence="14 20" id="KW-0496">Mitochondrion</keyword>
<dbReference type="PANTHER" id="PTHR13619:SF0">
    <property type="entry name" value="PHOSPHATIDATE CYTIDYLYLTRANSFERASE, MITOCHONDRIAL"/>
    <property type="match status" value="1"/>
</dbReference>
<dbReference type="OMA" id="HAENMHR"/>
<evidence type="ECO:0000313" key="22">
    <source>
        <dbReference type="Proteomes" id="UP000494040"/>
    </source>
</evidence>
<accession>A0A8I6RP01</accession>
<keyword evidence="12 20" id="KW-0460">Magnesium</keyword>
<dbReference type="Pfam" id="PF09139">
    <property type="entry name" value="Tam41_Mmp37"/>
    <property type="match status" value="1"/>
</dbReference>
<protein>
    <recommendedName>
        <fullName evidence="7 20">Phosphatidate cytidylyltransferase, mitochondrial</fullName>
        <ecNumber evidence="6 20">2.7.7.41</ecNumber>
    </recommendedName>
    <alternativeName>
        <fullName evidence="18 20">CDP-diacylglycerol synthase</fullName>
    </alternativeName>
    <alternativeName>
        <fullName evidence="19 20">Mitochondrial translocator assembly and maintenance protein 41 homolog</fullName>
    </alternativeName>
</protein>
<keyword evidence="9 20" id="KW-0808">Transferase</keyword>
<dbReference type="KEGG" id="clec:106664427"/>
<evidence type="ECO:0000256" key="18">
    <source>
        <dbReference type="ARBA" id="ARBA00029893"/>
    </source>
</evidence>
<dbReference type="InterPro" id="IPR015222">
    <property type="entry name" value="Tam41"/>
</dbReference>
<keyword evidence="13 20" id="KW-0443">Lipid metabolism</keyword>
<dbReference type="PANTHER" id="PTHR13619">
    <property type="entry name" value="PHOSPHATIDATE CYTIDYLYLTRANSFERASE, MITOCHONDRIAL"/>
    <property type="match status" value="1"/>
</dbReference>
<evidence type="ECO:0000256" key="8">
    <source>
        <dbReference type="ARBA" id="ARBA00022516"/>
    </source>
</evidence>
<keyword evidence="10 20" id="KW-0548">Nucleotidyltransferase</keyword>
<dbReference type="EC" id="2.7.7.41" evidence="6 20"/>
<gene>
    <name evidence="21" type="primary">106664427</name>
</gene>
<evidence type="ECO:0000256" key="10">
    <source>
        <dbReference type="ARBA" id="ARBA00022695"/>
    </source>
</evidence>
<dbReference type="GO" id="GO:0016024">
    <property type="term" value="P:CDP-diacylglycerol biosynthetic process"/>
    <property type="evidence" value="ECO:0007669"/>
    <property type="project" value="UniProtKB-UniRule"/>
</dbReference>
<evidence type="ECO:0000256" key="6">
    <source>
        <dbReference type="ARBA" id="ARBA00012487"/>
    </source>
</evidence>
<evidence type="ECO:0000256" key="11">
    <source>
        <dbReference type="ARBA" id="ARBA00022792"/>
    </source>
</evidence>
<comment type="function">
    <text evidence="20">Catalyzes the conversion of phosphatidic acid (PA) to CDP-diacylglycerol (CDP-DAG), an essential intermediate in the synthesis of phosphatidylglycerol, cardiolipin and phosphatidylinositol.</text>
</comment>
<dbReference type="UniPathway" id="UPA00557">
    <property type="reaction ID" value="UER00614"/>
</dbReference>
<evidence type="ECO:0000256" key="14">
    <source>
        <dbReference type="ARBA" id="ARBA00023128"/>
    </source>
</evidence>
<evidence type="ECO:0000256" key="16">
    <source>
        <dbReference type="ARBA" id="ARBA00023209"/>
    </source>
</evidence>
<evidence type="ECO:0000256" key="20">
    <source>
        <dbReference type="PIRNR" id="PIRNR028840"/>
    </source>
</evidence>
<dbReference type="GO" id="GO:0032049">
    <property type="term" value="P:cardiolipin biosynthetic process"/>
    <property type="evidence" value="ECO:0007669"/>
    <property type="project" value="UniProtKB-UniRule"/>
</dbReference>
<dbReference type="PIRSF" id="PIRSF028840">
    <property type="entry name" value="Mmp37"/>
    <property type="match status" value="1"/>
</dbReference>
<evidence type="ECO:0000313" key="21">
    <source>
        <dbReference type="EnsemblMetazoa" id="XP_014245615.1"/>
    </source>
</evidence>
<comment type="pathway">
    <text evidence="4">Lipid metabolism.</text>
</comment>
<keyword evidence="8 20" id="KW-0444">Lipid biosynthesis</keyword>
<evidence type="ECO:0000256" key="9">
    <source>
        <dbReference type="ARBA" id="ARBA00022679"/>
    </source>
</evidence>